<organism evidence="2 3">
    <name type="scientific">Flagellimonas pacifica</name>
    <dbReference type="NCBI Taxonomy" id="1247520"/>
    <lineage>
        <taxon>Bacteria</taxon>
        <taxon>Pseudomonadati</taxon>
        <taxon>Bacteroidota</taxon>
        <taxon>Flavobacteriia</taxon>
        <taxon>Flavobacteriales</taxon>
        <taxon>Flavobacteriaceae</taxon>
        <taxon>Flagellimonas</taxon>
    </lineage>
</organism>
<dbReference type="OrthoDB" id="9807687at2"/>
<dbReference type="AlphaFoldDB" id="A0A285MA11"/>
<sequence length="334" mass="38317">MKLQTIVPIEKANNPIDYQSKVLLLGSCFVENIGGKLNFFKFQTTQNPFGILFHPLAIENLIERALTNQPYQKAEVFEHDGIWHCFDAHSDISALSEQELLDNLNNGLEETAKTLKEATDVVLTLGTSWTYKHNSTQKTVANCHKVPQKEFSKELLSVERIQSSIKKMAELIQSVNEKAQIIFTISPVRHLKDGFVENQRSKAHLISAVHTILSLRAVTLSSPALSKAEVSKGQSRSLSYFPSYEIVMDELRDYRFYGKDMVHPNELSVDYIWEKFKLAWISPEIYPVMDEVEAVQKGLQHKSFNPDSETHQKFKKSLGEKITYLQERYPFMKF</sequence>
<evidence type="ECO:0000259" key="1">
    <source>
        <dbReference type="Pfam" id="PF08885"/>
    </source>
</evidence>
<feature type="domain" description="GSCFA" evidence="1">
    <location>
        <begin position="21"/>
        <end position="276"/>
    </location>
</feature>
<dbReference type="Proteomes" id="UP000219048">
    <property type="component" value="Unassembled WGS sequence"/>
</dbReference>
<keyword evidence="3" id="KW-1185">Reference proteome</keyword>
<gene>
    <name evidence="2" type="ORF">SAMN06265377_0054</name>
</gene>
<name>A0A285MA11_9FLAO</name>
<evidence type="ECO:0000313" key="2">
    <source>
        <dbReference type="EMBL" id="SNY92816.1"/>
    </source>
</evidence>
<dbReference type="EMBL" id="OBEH01000001">
    <property type="protein sequence ID" value="SNY92816.1"/>
    <property type="molecule type" value="Genomic_DNA"/>
</dbReference>
<dbReference type="PROSITE" id="PS50896">
    <property type="entry name" value="LISH"/>
    <property type="match status" value="1"/>
</dbReference>
<dbReference type="InterPro" id="IPR006594">
    <property type="entry name" value="LisH"/>
</dbReference>
<dbReference type="InterPro" id="IPR014982">
    <property type="entry name" value="GSCFA"/>
</dbReference>
<evidence type="ECO:0000313" key="3">
    <source>
        <dbReference type="Proteomes" id="UP000219048"/>
    </source>
</evidence>
<dbReference type="Pfam" id="PF08885">
    <property type="entry name" value="GSCFA"/>
    <property type="match status" value="1"/>
</dbReference>
<dbReference type="RefSeq" id="WP_097043742.1">
    <property type="nucleotide sequence ID" value="NZ_OBEH01000001.1"/>
</dbReference>
<protein>
    <submittedName>
        <fullName evidence="2">GSCFA family protein</fullName>
    </submittedName>
</protein>
<proteinExistence type="predicted"/>
<reference evidence="3" key="1">
    <citation type="submission" date="2017-09" db="EMBL/GenBank/DDBJ databases">
        <authorList>
            <person name="Varghese N."/>
            <person name="Submissions S."/>
        </authorList>
    </citation>
    <scope>NUCLEOTIDE SEQUENCE [LARGE SCALE GENOMIC DNA]</scope>
    <source>
        <strain evidence="3">DSM 25885</strain>
    </source>
</reference>
<accession>A0A285MA11</accession>